<proteinExistence type="predicted"/>
<gene>
    <name evidence="7" type="ORF">B9J98_02620</name>
</gene>
<dbReference type="InterPro" id="IPR050073">
    <property type="entry name" value="2-IPM_HCS-like"/>
</dbReference>
<dbReference type="EMBL" id="NDWU01000005">
    <property type="protein sequence ID" value="PUA32992.1"/>
    <property type="molecule type" value="Genomic_DNA"/>
</dbReference>
<comment type="pathway">
    <text evidence="1">Amino-acid biosynthesis; L-leucine biosynthesis; L-leucine from 3-methyl-2-oxobutanoate: step 1/4.</text>
</comment>
<dbReference type="SUPFAM" id="SSF51569">
    <property type="entry name" value="Aldolase"/>
    <property type="match status" value="1"/>
</dbReference>
<comment type="caution">
    <text evidence="7">The sequence shown here is derived from an EMBL/GenBank/DDBJ whole genome shotgun (WGS) entry which is preliminary data.</text>
</comment>
<name>A0A2R7Y803_9ARCH</name>
<dbReference type="Proteomes" id="UP000244066">
    <property type="component" value="Unassembled WGS sequence"/>
</dbReference>
<keyword evidence="3" id="KW-0028">Amino-acid biosynthesis</keyword>
<evidence type="ECO:0000256" key="5">
    <source>
        <dbReference type="ARBA" id="ARBA00023304"/>
    </source>
</evidence>
<dbReference type="AlphaFoldDB" id="A0A2R7Y803"/>
<dbReference type="Pfam" id="PF00682">
    <property type="entry name" value="HMGL-like"/>
    <property type="match status" value="1"/>
</dbReference>
<dbReference type="InterPro" id="IPR000891">
    <property type="entry name" value="PYR_CT"/>
</dbReference>
<dbReference type="PROSITE" id="PS00816">
    <property type="entry name" value="AIPM_HOMOCIT_SYNTH_2"/>
    <property type="match status" value="1"/>
</dbReference>
<evidence type="ECO:0000256" key="1">
    <source>
        <dbReference type="ARBA" id="ARBA00004689"/>
    </source>
</evidence>
<dbReference type="InterPro" id="IPR013785">
    <property type="entry name" value="Aldolase_TIM"/>
</dbReference>
<dbReference type="GO" id="GO:0003852">
    <property type="term" value="F:2-isopropylmalate synthase activity"/>
    <property type="evidence" value="ECO:0007669"/>
    <property type="project" value="UniProtKB-EC"/>
</dbReference>
<dbReference type="GO" id="GO:0009098">
    <property type="term" value="P:L-leucine biosynthetic process"/>
    <property type="evidence" value="ECO:0007669"/>
    <property type="project" value="TreeGrafter"/>
</dbReference>
<dbReference type="PANTHER" id="PTHR10277">
    <property type="entry name" value="HOMOCITRATE SYNTHASE-RELATED"/>
    <property type="match status" value="1"/>
</dbReference>
<reference evidence="7 8" key="1">
    <citation type="submission" date="2017-04" db="EMBL/GenBank/DDBJ databases">
        <title>Draft Aigarchaeota genome from a New Zealand hot spring.</title>
        <authorList>
            <person name="Reysenbach A.-L."/>
            <person name="Donaho J.A."/>
            <person name="Gerhart J."/>
            <person name="Kelley J.F."/>
            <person name="Kouba K."/>
            <person name="Podar M."/>
            <person name="Stott M."/>
        </authorList>
    </citation>
    <scope>NUCLEOTIDE SEQUENCE [LARGE SCALE GENOMIC DNA]</scope>
    <source>
        <strain evidence="7">NZ13_MG1</strain>
    </source>
</reference>
<evidence type="ECO:0000313" key="8">
    <source>
        <dbReference type="Proteomes" id="UP000244066"/>
    </source>
</evidence>
<dbReference type="PROSITE" id="PS50991">
    <property type="entry name" value="PYR_CT"/>
    <property type="match status" value="1"/>
</dbReference>
<keyword evidence="4" id="KW-0808">Transferase</keyword>
<evidence type="ECO:0000256" key="4">
    <source>
        <dbReference type="ARBA" id="ARBA00022679"/>
    </source>
</evidence>
<evidence type="ECO:0000313" key="7">
    <source>
        <dbReference type="EMBL" id="PUA32992.1"/>
    </source>
</evidence>
<dbReference type="InterPro" id="IPR002034">
    <property type="entry name" value="AIPM/Hcit_synth_CS"/>
</dbReference>
<evidence type="ECO:0000256" key="2">
    <source>
        <dbReference type="ARBA" id="ARBA00012973"/>
    </source>
</evidence>
<sequence length="465" mass="51965">MRAVILDSTLREGQLYRIFSREVNKEIAVQLAEVGIPRIELTVDYPPRTVYEDVAYVIDALSSYDVEVVMHGRAYQRDIEAMSKYDVEGCALYLAPTDIHREYKLGGLSYEEAVQRMRDSVELAKSFGFKYIRATVEDASRFYFEGHAGMEKLVNLVDSMGDSGATLVSVPDTAGMLSPKQARDFVSIIKKRCRTPIACHFHNDYGFASANTVEAVAEGADEAHVCILGIGDRNGIADLYEVVAGLEDLYNISTGVRRDSISRLYEKFSKLTGIRPYFSHPLSREARTVRAGVHQSMVVKMPKGYVPEKKLMYDFNGSLMFEATPYLSHKIVERLLSKYGVRSEDAKRITEMLASNSSSKGRKLLPSEVREILVNAGIPVKMEDVSSIFGTENAYILIKLKPQFPASKIIGELITWEDVESVDEVYGDVDMVVKARVLPGDDNVISRLKKTFSGAVEEVKILITD</sequence>
<dbReference type="EC" id="2.3.3.13" evidence="2"/>
<protein>
    <recommendedName>
        <fullName evidence="2">2-isopropylmalate synthase</fullName>
        <ecNumber evidence="2">2.3.3.13</ecNumber>
    </recommendedName>
</protein>
<dbReference type="PANTHER" id="PTHR10277:SF9">
    <property type="entry name" value="2-ISOPROPYLMALATE SYNTHASE 1, CHLOROPLASTIC-RELATED"/>
    <property type="match status" value="1"/>
</dbReference>
<dbReference type="Gene3D" id="3.20.20.70">
    <property type="entry name" value="Aldolase class I"/>
    <property type="match status" value="1"/>
</dbReference>
<feature type="domain" description="Pyruvate carboxyltransferase" evidence="6">
    <location>
        <begin position="3"/>
        <end position="262"/>
    </location>
</feature>
<accession>A0A2R7Y803</accession>
<organism evidence="7 8">
    <name type="scientific">Candidatus Terraquivivens tikiterensis</name>
    <dbReference type="NCBI Taxonomy" id="1980982"/>
    <lineage>
        <taxon>Archaea</taxon>
        <taxon>Nitrososphaerota</taxon>
        <taxon>Candidatus Wolframiiraptoraceae</taxon>
        <taxon>Candidatus Terraquivivens</taxon>
    </lineage>
</organism>
<evidence type="ECO:0000256" key="3">
    <source>
        <dbReference type="ARBA" id="ARBA00022605"/>
    </source>
</evidence>
<dbReference type="CDD" id="cd03174">
    <property type="entry name" value="DRE_TIM_metallolyase"/>
    <property type="match status" value="1"/>
</dbReference>
<evidence type="ECO:0000259" key="6">
    <source>
        <dbReference type="PROSITE" id="PS50991"/>
    </source>
</evidence>
<keyword evidence="5" id="KW-0100">Branched-chain amino acid biosynthesis</keyword>